<feature type="transmembrane region" description="Helical" evidence="7">
    <location>
        <begin position="143"/>
        <end position="163"/>
    </location>
</feature>
<dbReference type="AlphaFoldDB" id="A0A2J6REK2"/>
<feature type="compositionally biased region" description="Basic and acidic residues" evidence="6">
    <location>
        <begin position="603"/>
        <end position="618"/>
    </location>
</feature>
<dbReference type="EMBL" id="KZ613950">
    <property type="protein sequence ID" value="PMD36950.1"/>
    <property type="molecule type" value="Genomic_DNA"/>
</dbReference>
<evidence type="ECO:0000313" key="8">
    <source>
        <dbReference type="EMBL" id="PMD36950.1"/>
    </source>
</evidence>
<evidence type="ECO:0000256" key="3">
    <source>
        <dbReference type="ARBA" id="ARBA00022692"/>
    </source>
</evidence>
<feature type="region of interest" description="Disordered" evidence="6">
    <location>
        <begin position="597"/>
        <end position="629"/>
    </location>
</feature>
<dbReference type="Pfam" id="PF13347">
    <property type="entry name" value="MFS_2"/>
    <property type="match status" value="1"/>
</dbReference>
<evidence type="ECO:0000256" key="6">
    <source>
        <dbReference type="SAM" id="MobiDB-lite"/>
    </source>
</evidence>
<organism evidence="8 9">
    <name type="scientific">Hyaloscypha variabilis (strain UAMH 11265 / GT02V1 / F)</name>
    <name type="common">Meliniomyces variabilis</name>
    <dbReference type="NCBI Taxonomy" id="1149755"/>
    <lineage>
        <taxon>Eukaryota</taxon>
        <taxon>Fungi</taxon>
        <taxon>Dikarya</taxon>
        <taxon>Ascomycota</taxon>
        <taxon>Pezizomycotina</taxon>
        <taxon>Leotiomycetes</taxon>
        <taxon>Helotiales</taxon>
        <taxon>Hyaloscyphaceae</taxon>
        <taxon>Hyaloscypha</taxon>
        <taxon>Hyaloscypha variabilis</taxon>
    </lineage>
</organism>
<reference evidence="8 9" key="1">
    <citation type="submission" date="2016-04" db="EMBL/GenBank/DDBJ databases">
        <title>A degradative enzymes factory behind the ericoid mycorrhizal symbiosis.</title>
        <authorList>
            <consortium name="DOE Joint Genome Institute"/>
            <person name="Martino E."/>
            <person name="Morin E."/>
            <person name="Grelet G."/>
            <person name="Kuo A."/>
            <person name="Kohler A."/>
            <person name="Daghino S."/>
            <person name="Barry K."/>
            <person name="Choi C."/>
            <person name="Cichocki N."/>
            <person name="Clum A."/>
            <person name="Copeland A."/>
            <person name="Hainaut M."/>
            <person name="Haridas S."/>
            <person name="Labutti K."/>
            <person name="Lindquist E."/>
            <person name="Lipzen A."/>
            <person name="Khouja H.-R."/>
            <person name="Murat C."/>
            <person name="Ohm R."/>
            <person name="Olson A."/>
            <person name="Spatafora J."/>
            <person name="Veneault-Fourrey C."/>
            <person name="Henrissat B."/>
            <person name="Grigoriev I."/>
            <person name="Martin F."/>
            <person name="Perotto S."/>
        </authorList>
    </citation>
    <scope>NUCLEOTIDE SEQUENCE [LARGE SCALE GENOMIC DNA]</scope>
    <source>
        <strain evidence="8 9">F</strain>
    </source>
</reference>
<evidence type="ECO:0000313" key="9">
    <source>
        <dbReference type="Proteomes" id="UP000235786"/>
    </source>
</evidence>
<dbReference type="SUPFAM" id="SSF103473">
    <property type="entry name" value="MFS general substrate transporter"/>
    <property type="match status" value="1"/>
</dbReference>
<keyword evidence="9" id="KW-1185">Reference proteome</keyword>
<dbReference type="OrthoDB" id="28755at2759"/>
<feature type="transmembrane region" description="Helical" evidence="7">
    <location>
        <begin position="438"/>
        <end position="456"/>
    </location>
</feature>
<comment type="subcellular location">
    <subcellularLocation>
        <location evidence="1">Membrane</location>
        <topology evidence="1">Multi-pass membrane protein</topology>
    </subcellularLocation>
</comment>
<dbReference type="GO" id="GO:0005886">
    <property type="term" value="C:plasma membrane"/>
    <property type="evidence" value="ECO:0007669"/>
    <property type="project" value="TreeGrafter"/>
</dbReference>
<feature type="transmembrane region" description="Helical" evidence="7">
    <location>
        <begin position="463"/>
        <end position="484"/>
    </location>
</feature>
<keyword evidence="2" id="KW-0813">Transport</keyword>
<evidence type="ECO:0000256" key="2">
    <source>
        <dbReference type="ARBA" id="ARBA00022448"/>
    </source>
</evidence>
<evidence type="ECO:0000256" key="1">
    <source>
        <dbReference type="ARBA" id="ARBA00004141"/>
    </source>
</evidence>
<dbReference type="InterPro" id="IPR036259">
    <property type="entry name" value="MFS_trans_sf"/>
</dbReference>
<feature type="transmembrane region" description="Helical" evidence="7">
    <location>
        <begin position="183"/>
        <end position="202"/>
    </location>
</feature>
<evidence type="ECO:0000256" key="5">
    <source>
        <dbReference type="ARBA" id="ARBA00023136"/>
    </source>
</evidence>
<feature type="transmembrane region" description="Helical" evidence="7">
    <location>
        <begin position="537"/>
        <end position="555"/>
    </location>
</feature>
<dbReference type="GO" id="GO:0008506">
    <property type="term" value="F:sucrose:proton symporter activity"/>
    <property type="evidence" value="ECO:0007669"/>
    <property type="project" value="TreeGrafter"/>
</dbReference>
<feature type="compositionally biased region" description="Basic and acidic residues" evidence="6">
    <location>
        <begin position="23"/>
        <end position="38"/>
    </location>
</feature>
<accession>A0A2J6REK2</accession>
<feature type="region of interest" description="Disordered" evidence="6">
    <location>
        <begin position="1"/>
        <end position="60"/>
    </location>
</feature>
<sequence>MTEGNGAPRGGEDEDVNINAPETPRHSEGNSKPIHEESPLLSASEEEEDDDLIVNDGGLEDDHDEYHDTKSLWYMVLLTISIGGLQLAWSVELAAGTPYLLSLGMSKSLMALVWIAGPLSGALVQPYVGILSDNCRSPWGKRTPFMVAGAVATIVSLLALSWAREIVGGFLSIFGADRASQGVKVSIIVFAVLWVYVLDFAINTVQAGIRAFILDCAPSHQQEAANSMASRLIGFGNIVGYLAGYLDLPKYLWFFGNTQFKILCVIACVALGSTVAISIITIRERDPRLEAAAPKAKGGIIAFFSTVFRSIRRLPPQTRKVCEVQFFAWIGFFPQLFYSSSYIADIYVQPALEANPHMTPDEIDRLYENATRAGSFALLVYAITSLATNVLLPFFIAPSYDSPVYESTSSFHSNRSYTTRFSRLLDALIIPGLTLRRAWLGSHLIFATCMFSTLIVRSIAAATALIGIIGISWALTLWAPFAIISAEVSKRDALRRARESQSRLRNHTLDRESDPESSLDIPEDQAGVILGIHNMSIATPQILATIGSSIIFKFLQKPRGTPGDRSIAVVLAAGGLSTLVAAWLTSRIKDEVELPGEMVPTEEPTREERRSLSRERGLVRSGSYSGLEY</sequence>
<dbReference type="PANTHER" id="PTHR19432">
    <property type="entry name" value="SUGAR TRANSPORTER"/>
    <property type="match status" value="1"/>
</dbReference>
<dbReference type="Gene3D" id="1.20.1250.20">
    <property type="entry name" value="MFS general substrate transporter like domains"/>
    <property type="match status" value="1"/>
</dbReference>
<keyword evidence="4 7" id="KW-1133">Transmembrane helix</keyword>
<dbReference type="FunFam" id="1.20.1250.20:FF:000593">
    <property type="entry name" value="MFS general substrate transporter"/>
    <property type="match status" value="1"/>
</dbReference>
<feature type="transmembrane region" description="Helical" evidence="7">
    <location>
        <begin position="260"/>
        <end position="282"/>
    </location>
</feature>
<evidence type="ECO:0000256" key="7">
    <source>
        <dbReference type="SAM" id="Phobius"/>
    </source>
</evidence>
<keyword evidence="5 7" id="KW-0472">Membrane</keyword>
<evidence type="ECO:0000256" key="4">
    <source>
        <dbReference type="ARBA" id="ARBA00022989"/>
    </source>
</evidence>
<feature type="transmembrane region" description="Helical" evidence="7">
    <location>
        <begin position="567"/>
        <end position="585"/>
    </location>
</feature>
<gene>
    <name evidence="8" type="ORF">L207DRAFT_586633</name>
</gene>
<proteinExistence type="predicted"/>
<keyword evidence="3 7" id="KW-0812">Transmembrane</keyword>
<dbReference type="Proteomes" id="UP000235786">
    <property type="component" value="Unassembled WGS sequence"/>
</dbReference>
<name>A0A2J6REK2_HYAVF</name>
<feature type="transmembrane region" description="Helical" evidence="7">
    <location>
        <begin position="111"/>
        <end position="131"/>
    </location>
</feature>
<feature type="transmembrane region" description="Helical" evidence="7">
    <location>
        <begin position="72"/>
        <end position="91"/>
    </location>
</feature>
<dbReference type="PANTHER" id="PTHR19432:SF35">
    <property type="entry name" value="SOLUTE CARRIER FAMILY 45 MEMBER 3 ISOFORM X1"/>
    <property type="match status" value="1"/>
</dbReference>
<feature type="transmembrane region" description="Helical" evidence="7">
    <location>
        <begin position="375"/>
        <end position="396"/>
    </location>
</feature>
<feature type="compositionally biased region" description="Acidic residues" evidence="6">
    <location>
        <begin position="44"/>
        <end position="60"/>
    </location>
</feature>
<protein>
    <submittedName>
        <fullName evidence="8">MFS general substrate transporter</fullName>
    </submittedName>
</protein>
<feature type="transmembrane region" description="Helical" evidence="7">
    <location>
        <begin position="229"/>
        <end position="248"/>
    </location>
</feature>